<dbReference type="PANTHER" id="PTHR13774">
    <property type="entry name" value="PHENAZINE BIOSYNTHESIS PROTEIN"/>
    <property type="match status" value="1"/>
</dbReference>
<evidence type="ECO:0000313" key="2">
    <source>
        <dbReference type="EMBL" id="KAF2107135.1"/>
    </source>
</evidence>
<reference evidence="2" key="1">
    <citation type="journal article" date="2020" name="Stud. Mycol.">
        <title>101 Dothideomycetes genomes: a test case for predicting lifestyles and emergence of pathogens.</title>
        <authorList>
            <person name="Haridas S."/>
            <person name="Albert R."/>
            <person name="Binder M."/>
            <person name="Bloem J."/>
            <person name="Labutti K."/>
            <person name="Salamov A."/>
            <person name="Andreopoulos B."/>
            <person name="Baker S."/>
            <person name="Barry K."/>
            <person name="Bills G."/>
            <person name="Bluhm B."/>
            <person name="Cannon C."/>
            <person name="Castanera R."/>
            <person name="Culley D."/>
            <person name="Daum C."/>
            <person name="Ezra D."/>
            <person name="Gonzalez J."/>
            <person name="Henrissat B."/>
            <person name="Kuo A."/>
            <person name="Liang C."/>
            <person name="Lipzen A."/>
            <person name="Lutzoni F."/>
            <person name="Magnuson J."/>
            <person name="Mondo S."/>
            <person name="Nolan M."/>
            <person name="Ohm R."/>
            <person name="Pangilinan J."/>
            <person name="Park H.-J."/>
            <person name="Ramirez L."/>
            <person name="Alfaro M."/>
            <person name="Sun H."/>
            <person name="Tritt A."/>
            <person name="Yoshinaga Y."/>
            <person name="Zwiers L.-H."/>
            <person name="Turgeon B."/>
            <person name="Goodwin S."/>
            <person name="Spatafora J."/>
            <person name="Crous P."/>
            <person name="Grigoriev I."/>
        </authorList>
    </citation>
    <scope>NUCLEOTIDE SEQUENCE</scope>
    <source>
        <strain evidence="2">CBS 627.86</strain>
    </source>
</reference>
<feature type="active site" evidence="1">
    <location>
        <position position="48"/>
    </location>
</feature>
<organism evidence="2 3">
    <name type="scientific">Lophiotrema nucula</name>
    <dbReference type="NCBI Taxonomy" id="690887"/>
    <lineage>
        <taxon>Eukaryota</taxon>
        <taxon>Fungi</taxon>
        <taxon>Dikarya</taxon>
        <taxon>Ascomycota</taxon>
        <taxon>Pezizomycotina</taxon>
        <taxon>Dothideomycetes</taxon>
        <taxon>Pleosporomycetidae</taxon>
        <taxon>Pleosporales</taxon>
        <taxon>Lophiotremataceae</taxon>
        <taxon>Lophiotrema</taxon>
    </lineage>
</organism>
<accession>A0A6A5YJA1</accession>
<dbReference type="EMBL" id="ML977356">
    <property type="protein sequence ID" value="KAF2107135.1"/>
    <property type="molecule type" value="Genomic_DNA"/>
</dbReference>
<dbReference type="PANTHER" id="PTHR13774:SF32">
    <property type="entry name" value="ANTISENSE-ENHANCING SEQUENCE 1"/>
    <property type="match status" value="1"/>
</dbReference>
<sequence length="308" mass="33785">MSLPFTTLDVFTSKRYVGNPLAVIRVTTATPLTEEQKQKLATEFNLSESVFLYQPDKDGVAVYDIFTPRSRISFAGHPTIGTVCYIANHPHQWHDVLKLKTQAGIVEFTYDQATKMATVEVPQAVYTHKARLPHPLPGRETNPTDSDTVPLVSIVKGMAFNLVPMKTLEALGSVSAGLLPYEKVYAREYLDAGSGWDVGMTGTFYYCDLGVDPDDTPGQRRLLRTRSLGSREDPGTGSASSALCSYLALREGPEKSSGPFEFHLVQGVEMGRRCDLFVKVQRTEDGKGVEKVWLSGTAVEVMDGTVAV</sequence>
<dbReference type="AlphaFoldDB" id="A0A6A5YJA1"/>
<dbReference type="NCBIfam" id="TIGR00654">
    <property type="entry name" value="PhzF_family"/>
    <property type="match status" value="1"/>
</dbReference>
<proteinExistence type="predicted"/>
<evidence type="ECO:0008006" key="4">
    <source>
        <dbReference type="Google" id="ProtNLM"/>
    </source>
</evidence>
<keyword evidence="3" id="KW-1185">Reference proteome</keyword>
<gene>
    <name evidence="2" type="ORF">BDV96DRAFT_653983</name>
</gene>
<dbReference type="InterPro" id="IPR003719">
    <property type="entry name" value="Phenazine_PhzF-like"/>
</dbReference>
<dbReference type="GO" id="GO:0016853">
    <property type="term" value="F:isomerase activity"/>
    <property type="evidence" value="ECO:0007669"/>
    <property type="project" value="TreeGrafter"/>
</dbReference>
<dbReference type="Proteomes" id="UP000799770">
    <property type="component" value="Unassembled WGS sequence"/>
</dbReference>
<protein>
    <recommendedName>
        <fullName evidence="4">Phenazine biosynthesis-like protein</fullName>
    </recommendedName>
</protein>
<dbReference type="SUPFAM" id="SSF54506">
    <property type="entry name" value="Diaminopimelate epimerase-like"/>
    <property type="match status" value="1"/>
</dbReference>
<name>A0A6A5YJA1_9PLEO</name>
<dbReference type="GO" id="GO:0005737">
    <property type="term" value="C:cytoplasm"/>
    <property type="evidence" value="ECO:0007669"/>
    <property type="project" value="TreeGrafter"/>
</dbReference>
<dbReference type="PIRSF" id="PIRSF016184">
    <property type="entry name" value="PhzC_PhzF"/>
    <property type="match status" value="1"/>
</dbReference>
<dbReference type="Gene3D" id="3.10.310.10">
    <property type="entry name" value="Diaminopimelate Epimerase, Chain A, domain 1"/>
    <property type="match status" value="2"/>
</dbReference>
<evidence type="ECO:0000256" key="1">
    <source>
        <dbReference type="PIRSR" id="PIRSR016184-1"/>
    </source>
</evidence>
<dbReference type="Pfam" id="PF02567">
    <property type="entry name" value="PhzC-PhzF"/>
    <property type="match status" value="2"/>
</dbReference>
<evidence type="ECO:0000313" key="3">
    <source>
        <dbReference type="Proteomes" id="UP000799770"/>
    </source>
</evidence>
<dbReference type="OrthoDB" id="75169at2759"/>